<evidence type="ECO:0000256" key="3">
    <source>
        <dbReference type="ARBA" id="ARBA00022927"/>
    </source>
</evidence>
<comment type="caution">
    <text evidence="5">The sequence shown here is derived from an EMBL/GenBank/DDBJ whole genome shotgun (WGS) entry which is preliminary data.</text>
</comment>
<organism evidence="5 6">
    <name type="scientific">Cuscuta epithymum</name>
    <dbReference type="NCBI Taxonomy" id="186058"/>
    <lineage>
        <taxon>Eukaryota</taxon>
        <taxon>Viridiplantae</taxon>
        <taxon>Streptophyta</taxon>
        <taxon>Embryophyta</taxon>
        <taxon>Tracheophyta</taxon>
        <taxon>Spermatophyta</taxon>
        <taxon>Magnoliopsida</taxon>
        <taxon>eudicotyledons</taxon>
        <taxon>Gunneridae</taxon>
        <taxon>Pentapetalae</taxon>
        <taxon>asterids</taxon>
        <taxon>lamiids</taxon>
        <taxon>Solanales</taxon>
        <taxon>Convolvulaceae</taxon>
        <taxon>Cuscuteae</taxon>
        <taxon>Cuscuta</taxon>
        <taxon>Cuscuta subgen. Cuscuta</taxon>
    </lineage>
</organism>
<feature type="compositionally biased region" description="Low complexity" evidence="4">
    <location>
        <begin position="221"/>
        <end position="235"/>
    </location>
</feature>
<proteinExistence type="inferred from homology"/>
<dbReference type="EMBL" id="CAMAPF010000915">
    <property type="protein sequence ID" value="CAH9120744.1"/>
    <property type="molecule type" value="Genomic_DNA"/>
</dbReference>
<dbReference type="InterPro" id="IPR011989">
    <property type="entry name" value="ARM-like"/>
</dbReference>
<keyword evidence="6" id="KW-1185">Reference proteome</keyword>
<dbReference type="AlphaFoldDB" id="A0AAV0EC99"/>
<name>A0AAV0EC99_9ASTE</name>
<reference evidence="5" key="1">
    <citation type="submission" date="2022-07" db="EMBL/GenBank/DDBJ databases">
        <authorList>
            <person name="Macas J."/>
            <person name="Novak P."/>
            <person name="Neumann P."/>
        </authorList>
    </citation>
    <scope>NUCLEOTIDE SEQUENCE</scope>
</reference>
<protein>
    <submittedName>
        <fullName evidence="5">Uncharacterized protein</fullName>
    </submittedName>
</protein>
<feature type="region of interest" description="Disordered" evidence="4">
    <location>
        <begin position="1"/>
        <end position="30"/>
    </location>
</feature>
<feature type="compositionally biased region" description="Low complexity" evidence="4">
    <location>
        <begin position="104"/>
        <end position="124"/>
    </location>
</feature>
<dbReference type="InterPro" id="IPR016024">
    <property type="entry name" value="ARM-type_fold"/>
</dbReference>
<feature type="region of interest" description="Disordered" evidence="4">
    <location>
        <begin position="76"/>
        <end position="162"/>
    </location>
</feature>
<evidence type="ECO:0000256" key="4">
    <source>
        <dbReference type="SAM" id="MobiDB-lite"/>
    </source>
</evidence>
<feature type="compositionally biased region" description="Low complexity" evidence="4">
    <location>
        <begin position="15"/>
        <end position="24"/>
    </location>
</feature>
<evidence type="ECO:0000313" key="6">
    <source>
        <dbReference type="Proteomes" id="UP001152523"/>
    </source>
</evidence>
<sequence>MVSEQSLPGGRESESSIISEQQQSVTMEEVYMTPRMEKSFDNMEGIIEEMKAEVKDHCSAIKKMAANMAVSIAAMSEQLRSRRRPSESRSAQVSSPHRSTLPASFPRSQSRFSSSESLTSSSWPLPSPSPIPSTRSQMSIQSPAQPSTSPVDSHLSPYSSSSQVDSLSCSQVSWPKSSSSLLSSPQVVSPILQTSSQTLVSSSQMSSQWLTSFRRSLNSKLLSPSSSQSRTAPLSAQVSSPGTALLKMNSELKPAEPSIMEPAPDVYPIHHEGSKTPERDTDGIRACKVKDQPSRKLEEGKVTDKTQEKRIQALAWKSDHDEMTIGPDVFVPPTGLNPLMYQSQSFLPGTGIGAFSLGTVSPKPGQSAPRVPNGEGSKELIASTTFSAIYGIPYTFLETKDDYIQPTGRPPDNPEGAENVEANSSSFSKPTLLEETSVEVAQGLSEVLMKSVLVGGSLLVVDLITADLKTSDRTVLSTHIDSASMIPSLLHMDCEKRRLGGVAKAIALGGHASFQDEVTASIGLDIKHKLAIALWNITGIGEGCVGGNWQVRAEVRHVALASSTKLVGLAGDDSNGRNRDIGHDSLLPMLGQLNEPEKLSMMRNATWNLLNFCLGKPPTPFALIKVVLPVLQPFIHMREEEVWNEVCWLTSNITAGSRYQIKPRIETYIITPLVHLFQNEEVDIKEEAANAIHKATSGGSHNQIRCWASNGCIKMLSNLFFCQDPRIVTAYLEGLENIWKVEQGDKVVGLNSGVKLYVQMADNFEGLDKTANFQIRDNNELYEKAGKTLEKCWSEEVRRKGQVLKLKIQKSTMYWEGRGARMKMKWKIKAVSYHPP</sequence>
<dbReference type="GO" id="GO:0015031">
    <property type="term" value="P:protein transport"/>
    <property type="evidence" value="ECO:0007669"/>
    <property type="project" value="UniProtKB-KW"/>
</dbReference>
<evidence type="ECO:0000256" key="2">
    <source>
        <dbReference type="ARBA" id="ARBA00022448"/>
    </source>
</evidence>
<dbReference type="PANTHER" id="PTHR23316">
    <property type="entry name" value="IMPORTIN ALPHA"/>
    <property type="match status" value="1"/>
</dbReference>
<keyword evidence="2" id="KW-0813">Transport</keyword>
<feature type="region of interest" description="Disordered" evidence="4">
    <location>
        <begin position="221"/>
        <end position="240"/>
    </location>
</feature>
<accession>A0AAV0EC99</accession>
<feature type="compositionally biased region" description="Polar residues" evidence="4">
    <location>
        <begin position="138"/>
        <end position="151"/>
    </location>
</feature>
<feature type="region of interest" description="Disordered" evidence="4">
    <location>
        <begin position="403"/>
        <end position="428"/>
    </location>
</feature>
<dbReference type="SUPFAM" id="SSF48371">
    <property type="entry name" value="ARM repeat"/>
    <property type="match status" value="1"/>
</dbReference>
<dbReference type="Proteomes" id="UP001152523">
    <property type="component" value="Unassembled WGS sequence"/>
</dbReference>
<dbReference type="Gene3D" id="1.25.10.10">
    <property type="entry name" value="Leucine-rich Repeat Variant"/>
    <property type="match status" value="1"/>
</dbReference>
<gene>
    <name evidence="5" type="ORF">CEPIT_LOCUS23183</name>
</gene>
<feature type="compositionally biased region" description="Polar residues" evidence="4">
    <location>
        <begin position="91"/>
        <end position="102"/>
    </location>
</feature>
<evidence type="ECO:0000313" key="5">
    <source>
        <dbReference type="EMBL" id="CAH9120744.1"/>
    </source>
</evidence>
<keyword evidence="3" id="KW-0653">Protein transport</keyword>
<comment type="similarity">
    <text evidence="1">Belongs to the importin alpha family.</text>
</comment>
<evidence type="ECO:0000256" key="1">
    <source>
        <dbReference type="ARBA" id="ARBA00010394"/>
    </source>
</evidence>